<keyword evidence="4" id="KW-1185">Reference proteome</keyword>
<reference evidence="3 4" key="1">
    <citation type="submission" date="2022-03" db="EMBL/GenBank/DDBJ databases">
        <title>Isotopic signatures of nitrous oxide derived from detoxification processes.</title>
        <authorList>
            <person name="Behrendt U."/>
            <person name="Buchen C."/>
            <person name="Well R."/>
            <person name="Ulrich A."/>
            <person name="Rohe L."/>
            <person name="Kolb S."/>
            <person name="Schloter M."/>
            <person name="Horn M.A."/>
            <person name="Augustin J."/>
        </authorList>
    </citation>
    <scope>NUCLEOTIDE SEQUENCE [LARGE SCALE GENOMIC DNA]</scope>
    <source>
        <strain evidence="3 4">S4-C24</strain>
    </source>
</reference>
<name>A0ABY3W7Z3_9MICC</name>
<proteinExistence type="predicted"/>
<dbReference type="EMBL" id="CP093326">
    <property type="protein sequence ID" value="UNK46116.1"/>
    <property type="molecule type" value="Genomic_DNA"/>
</dbReference>
<feature type="domain" description="DUF4261" evidence="2">
    <location>
        <begin position="209"/>
        <end position="283"/>
    </location>
</feature>
<accession>A0ABY3W7Z3</accession>
<dbReference type="InterPro" id="IPR025357">
    <property type="entry name" value="DUF4261"/>
</dbReference>
<gene>
    <name evidence="3" type="ORF">MNQ99_01700</name>
</gene>
<evidence type="ECO:0000259" key="2">
    <source>
        <dbReference type="Pfam" id="PF14080"/>
    </source>
</evidence>
<evidence type="ECO:0000256" key="1">
    <source>
        <dbReference type="SAM" id="MobiDB-lite"/>
    </source>
</evidence>
<dbReference type="Pfam" id="PF14080">
    <property type="entry name" value="DUF4261"/>
    <property type="match status" value="1"/>
</dbReference>
<feature type="region of interest" description="Disordered" evidence="1">
    <location>
        <begin position="1"/>
        <end position="29"/>
    </location>
</feature>
<sequence length="294" mass="31775">MTSGDPSAHHPFPADPGNTAAANAEHAPEAKTTLAAELWYRSDPGLFDDELRNRLLVEFPGATFSDGVALLPHAEHSFDINGSAGVQTVHLSTGLAVPRGQLPSAEALEATPTDQSWSWPDAEQEVPGCSHRILVTEVLASGFEPKPRVESFQGVLRLLAAETSPAAIRWLHNAHWRSPDELEAAHPLAGPVNMRFFLVSNDEGAMVVDSLGMYQLGLPDVQVHFRDIDPNVLVELAFNVAAYLYEHGPVIQSKAQLNGPEGMKFTATWEDSVLPPLRTVIDLDPGTPFSAGNR</sequence>
<dbReference type="RefSeq" id="WP_241914213.1">
    <property type="nucleotide sequence ID" value="NZ_CP093326.1"/>
</dbReference>
<evidence type="ECO:0000313" key="3">
    <source>
        <dbReference type="EMBL" id="UNK46116.1"/>
    </source>
</evidence>
<evidence type="ECO:0000313" key="4">
    <source>
        <dbReference type="Proteomes" id="UP000829069"/>
    </source>
</evidence>
<organism evidence="3 4">
    <name type="scientific">Arthrobacter sulfonylureivorans</name>
    <dbReference type="NCBI Taxonomy" id="2486855"/>
    <lineage>
        <taxon>Bacteria</taxon>
        <taxon>Bacillati</taxon>
        <taxon>Actinomycetota</taxon>
        <taxon>Actinomycetes</taxon>
        <taxon>Micrococcales</taxon>
        <taxon>Micrococcaceae</taxon>
        <taxon>Arthrobacter</taxon>
    </lineage>
</organism>
<dbReference type="Proteomes" id="UP000829069">
    <property type="component" value="Chromosome"/>
</dbReference>
<protein>
    <submittedName>
        <fullName evidence="3">DUF4261 domain-containing protein</fullName>
    </submittedName>
</protein>